<keyword evidence="3" id="KW-1277">Toxin-antitoxin system</keyword>
<dbReference type="EC" id="2.7.1.176" evidence="2"/>
<protein>
    <recommendedName>
        <fullName evidence="6">UDP-N-acetylglucosamine kinase</fullName>
        <ecNumber evidence="2">2.7.1.176</ecNumber>
    </recommendedName>
    <alternativeName>
        <fullName evidence="6">UDP-N-acetylglucosamine kinase</fullName>
    </alternativeName>
</protein>
<dbReference type="GO" id="GO:0016301">
    <property type="term" value="F:kinase activity"/>
    <property type="evidence" value="ECO:0007669"/>
    <property type="project" value="InterPro"/>
</dbReference>
<evidence type="ECO:0000313" key="9">
    <source>
        <dbReference type="EMBL" id="GFH42728.1"/>
    </source>
</evidence>
<proteinExistence type="inferred from homology"/>
<dbReference type="PANTHER" id="PTHR39206:SF1">
    <property type="entry name" value="SLL8004 PROTEIN"/>
    <property type="match status" value="1"/>
</dbReference>
<evidence type="ECO:0000256" key="6">
    <source>
        <dbReference type="ARBA" id="ARBA00032897"/>
    </source>
</evidence>
<feature type="domain" description="Zeta toxin" evidence="8">
    <location>
        <begin position="4"/>
        <end position="153"/>
    </location>
</feature>
<gene>
    <name evidence="9" type="ORF">Hs30E_12790</name>
</gene>
<dbReference type="RefSeq" id="WP_172209020.1">
    <property type="nucleotide sequence ID" value="NZ_BLLI01000037.1"/>
</dbReference>
<dbReference type="EMBL" id="BLLI01000037">
    <property type="protein sequence ID" value="GFH42728.1"/>
    <property type="molecule type" value="Genomic_DNA"/>
</dbReference>
<evidence type="ECO:0000259" key="8">
    <source>
        <dbReference type="Pfam" id="PF06414"/>
    </source>
</evidence>
<organism evidence="9 10">
    <name type="scientific">Pseudolactococcus hodotermopsidis</name>
    <dbReference type="NCBI Taxonomy" id="2709157"/>
    <lineage>
        <taxon>Bacteria</taxon>
        <taxon>Bacillati</taxon>
        <taxon>Bacillota</taxon>
        <taxon>Bacilli</taxon>
        <taxon>Lactobacillales</taxon>
        <taxon>Streptococcaceae</taxon>
        <taxon>Pseudolactococcus</taxon>
    </lineage>
</organism>
<evidence type="ECO:0000256" key="7">
    <source>
        <dbReference type="ARBA" id="ARBA00048178"/>
    </source>
</evidence>
<dbReference type="Gene3D" id="3.40.50.300">
    <property type="entry name" value="P-loop containing nucleotide triphosphate hydrolases"/>
    <property type="match status" value="1"/>
</dbReference>
<evidence type="ECO:0000313" key="10">
    <source>
        <dbReference type="Proteomes" id="UP000480303"/>
    </source>
</evidence>
<comment type="similarity">
    <text evidence="1">Belongs to the zeta toxin family.</text>
</comment>
<evidence type="ECO:0000256" key="2">
    <source>
        <dbReference type="ARBA" id="ARBA00011963"/>
    </source>
</evidence>
<evidence type="ECO:0000256" key="3">
    <source>
        <dbReference type="ARBA" id="ARBA00022649"/>
    </source>
</evidence>
<dbReference type="PANTHER" id="PTHR39206">
    <property type="entry name" value="SLL8004 PROTEIN"/>
    <property type="match status" value="1"/>
</dbReference>
<evidence type="ECO:0000256" key="4">
    <source>
        <dbReference type="ARBA" id="ARBA00022741"/>
    </source>
</evidence>
<comment type="catalytic activity">
    <reaction evidence="7">
        <text>UDP-N-acetyl-alpha-D-glucosamine + ATP = UDP-N-acetyl-alpha-D-glucosamine 3'-phosphate + ADP + H(+)</text>
        <dbReference type="Rhea" id="RHEA:32671"/>
        <dbReference type="ChEBI" id="CHEBI:15378"/>
        <dbReference type="ChEBI" id="CHEBI:30616"/>
        <dbReference type="ChEBI" id="CHEBI:57705"/>
        <dbReference type="ChEBI" id="CHEBI:64353"/>
        <dbReference type="ChEBI" id="CHEBI:456216"/>
        <dbReference type="EC" id="2.7.1.176"/>
    </reaction>
</comment>
<name>A0A6A0BEH0_9LACT</name>
<dbReference type="GO" id="GO:0005524">
    <property type="term" value="F:ATP binding"/>
    <property type="evidence" value="ECO:0007669"/>
    <property type="project" value="UniProtKB-KW"/>
</dbReference>
<evidence type="ECO:0000256" key="5">
    <source>
        <dbReference type="ARBA" id="ARBA00022840"/>
    </source>
</evidence>
<sequence>MLLEPTYTLIAGINGAGKSTFYSLDQGKNILTNSFRINPDEILREFGGDWRNFTDQAKSARLAVKMIEACISKEISFNQETTLSGNISSQIKKIKRAKENGFSIQLIYVSLESSDLAIKRIAERVKRNGHGIPDDLVRKRYEKSLENLKLILPYCDAIDIYDNTTSEGYKIVYSASELTVIDNTDAFPYVKNYIK</sequence>
<keyword evidence="10" id="KW-1185">Reference proteome</keyword>
<evidence type="ECO:0000256" key="1">
    <source>
        <dbReference type="ARBA" id="ARBA00009104"/>
    </source>
</evidence>
<dbReference type="SUPFAM" id="SSF52540">
    <property type="entry name" value="P-loop containing nucleoside triphosphate hydrolases"/>
    <property type="match status" value="1"/>
</dbReference>
<dbReference type="AlphaFoldDB" id="A0A6A0BEH0"/>
<dbReference type="Proteomes" id="UP000480303">
    <property type="component" value="Unassembled WGS sequence"/>
</dbReference>
<reference evidence="9 10" key="1">
    <citation type="submission" date="2020-02" db="EMBL/GenBank/DDBJ databases">
        <title>Draft genome sequence of Lactococcus sp. Hs30E4-3.</title>
        <authorList>
            <person name="Noda S."/>
            <person name="Yuki M."/>
            <person name="Ohkuma M."/>
        </authorList>
    </citation>
    <scope>NUCLEOTIDE SEQUENCE [LARGE SCALE GENOMIC DNA]</scope>
    <source>
        <strain evidence="9 10">Hs30E4-3</strain>
    </source>
</reference>
<dbReference type="InterPro" id="IPR010488">
    <property type="entry name" value="Zeta_toxin_domain"/>
</dbReference>
<accession>A0A6A0BEH0</accession>
<keyword evidence="4" id="KW-0547">Nucleotide-binding</keyword>
<dbReference type="Pfam" id="PF06414">
    <property type="entry name" value="Zeta_toxin"/>
    <property type="match status" value="1"/>
</dbReference>
<comment type="caution">
    <text evidence="9">The sequence shown here is derived from an EMBL/GenBank/DDBJ whole genome shotgun (WGS) entry which is preliminary data.</text>
</comment>
<dbReference type="InterPro" id="IPR027417">
    <property type="entry name" value="P-loop_NTPase"/>
</dbReference>
<keyword evidence="5" id="KW-0067">ATP-binding</keyword>